<dbReference type="PANTHER" id="PTHR39639">
    <property type="entry name" value="CHROMOSOME 16, WHOLE GENOME SHOTGUN SEQUENCE"/>
    <property type="match status" value="1"/>
</dbReference>
<dbReference type="Proteomes" id="UP000199679">
    <property type="component" value="Chromosome I"/>
</dbReference>
<proteinExistence type="predicted"/>
<evidence type="ECO:0000259" key="1">
    <source>
        <dbReference type="Pfam" id="PF03235"/>
    </source>
</evidence>
<dbReference type="AlphaFoldDB" id="A0A1H2BQM1"/>
<dbReference type="Pfam" id="PF03235">
    <property type="entry name" value="GmrSD_N"/>
    <property type="match status" value="1"/>
</dbReference>
<reference evidence="2 3" key="1">
    <citation type="submission" date="2016-10" db="EMBL/GenBank/DDBJ databases">
        <authorList>
            <person name="de Groot N.N."/>
        </authorList>
    </citation>
    <scope>NUCLEOTIDE SEQUENCE [LARGE SCALE GENOMIC DNA]</scope>
    <source>
        <strain evidence="2 3">MP1X4</strain>
    </source>
</reference>
<name>A0A1H2BQM1_MUCMA</name>
<feature type="domain" description="GmrSD restriction endonucleases N-terminal" evidence="1">
    <location>
        <begin position="48"/>
        <end position="191"/>
    </location>
</feature>
<organism evidence="2 3">
    <name type="scientific">Mucilaginibacter mallensis</name>
    <dbReference type="NCBI Taxonomy" id="652787"/>
    <lineage>
        <taxon>Bacteria</taxon>
        <taxon>Pseudomonadati</taxon>
        <taxon>Bacteroidota</taxon>
        <taxon>Sphingobacteriia</taxon>
        <taxon>Sphingobacteriales</taxon>
        <taxon>Sphingobacteriaceae</taxon>
        <taxon>Mucilaginibacter</taxon>
    </lineage>
</organism>
<gene>
    <name evidence="2" type="ORF">SAMN05216490_4272</name>
</gene>
<keyword evidence="3" id="KW-1185">Reference proteome</keyword>
<accession>A0A1H2BQM1</accession>
<protein>
    <recommendedName>
        <fullName evidence="1">GmrSD restriction endonucleases N-terminal domain-containing protein</fullName>
    </recommendedName>
</protein>
<dbReference type="RefSeq" id="WP_091377843.1">
    <property type="nucleotide sequence ID" value="NZ_LT629740.1"/>
</dbReference>
<evidence type="ECO:0000313" key="2">
    <source>
        <dbReference type="EMBL" id="SDT60414.1"/>
    </source>
</evidence>
<dbReference type="EMBL" id="LT629740">
    <property type="protein sequence ID" value="SDT60414.1"/>
    <property type="molecule type" value="Genomic_DNA"/>
</dbReference>
<dbReference type="PANTHER" id="PTHR39639:SF1">
    <property type="entry name" value="DUF262 DOMAIN-CONTAINING PROTEIN"/>
    <property type="match status" value="1"/>
</dbReference>
<dbReference type="InterPro" id="IPR004919">
    <property type="entry name" value="GmrSD_N"/>
</dbReference>
<sequence>MAKRKLQENNLADILFPTLSEEELSESIINIPPEQRRLHTETLDFSISTVIDSLTKGDMFIPEFQRRYVWSEAQASRLIESLIIQCPIPVIYLNQEKDEKLSVIDGNQRLLSLQKFIRNQFGLKGLTAYPELEGNKFYDLDPRFQRHILNRTLRCIVIAKDTHPQIKFDVFERLNSGSVKLTAQELRHGLYHGSFMKLVNELAKDKNWQKLINLSANKRMKSEELIIRFFAFHYNLENYKKPLANFLNEFCDANKELTEDKKLEYTLLFKRTIQNILLLFGSLAFKIFDKQLKPVNNFNAALFDAEMLSVSSYSEALVVKPSVSKILIKNLGEKFDEEEFIKTLSVSTSDKNPINKRVSIVDELVKAVL</sequence>
<evidence type="ECO:0000313" key="3">
    <source>
        <dbReference type="Proteomes" id="UP000199679"/>
    </source>
</evidence>
<dbReference type="OrthoDB" id="9764212at2"/>
<dbReference type="STRING" id="652787.SAMN05216490_4272"/>